<accession>A0A840P8K9</accession>
<feature type="domain" description="NACHT" evidence="3">
    <location>
        <begin position="278"/>
        <end position="612"/>
    </location>
</feature>
<evidence type="ECO:0000313" key="5">
    <source>
        <dbReference type="Proteomes" id="UP000578449"/>
    </source>
</evidence>
<dbReference type="GO" id="GO:0005524">
    <property type="term" value="F:ATP binding"/>
    <property type="evidence" value="ECO:0007669"/>
    <property type="project" value="UniProtKB-KW"/>
</dbReference>
<keyword evidence="5" id="KW-1185">Reference proteome</keyword>
<dbReference type="InterPro" id="IPR054547">
    <property type="entry name" value="NNH1"/>
</dbReference>
<keyword evidence="2" id="KW-0067">ATP-binding</keyword>
<dbReference type="SUPFAM" id="SSF52540">
    <property type="entry name" value="P-loop containing nucleoside triphosphate hydrolases"/>
    <property type="match status" value="1"/>
</dbReference>
<dbReference type="Gene3D" id="3.80.10.10">
    <property type="entry name" value="Ribonuclease Inhibitor"/>
    <property type="match status" value="1"/>
</dbReference>
<keyword evidence="1" id="KW-0547">Nucleotide-binding</keyword>
<reference evidence="4 5" key="1">
    <citation type="submission" date="2020-08" db="EMBL/GenBank/DDBJ databases">
        <title>Genomic Encyclopedia of Type Strains, Phase IV (KMG-IV): sequencing the most valuable type-strain genomes for metagenomic binning, comparative biology and taxonomic classification.</title>
        <authorList>
            <person name="Goeker M."/>
        </authorList>
    </citation>
    <scope>NUCLEOTIDE SEQUENCE [LARGE SCALE GENOMIC DNA]</scope>
    <source>
        <strain evidence="4 5">DSM 45615</strain>
    </source>
</reference>
<name>A0A840P8K9_9ACTN</name>
<evidence type="ECO:0000256" key="2">
    <source>
        <dbReference type="ARBA" id="ARBA00022840"/>
    </source>
</evidence>
<dbReference type="PANTHER" id="PTHR46844">
    <property type="entry name" value="SLR5058 PROTEIN"/>
    <property type="match status" value="1"/>
</dbReference>
<dbReference type="PROSITE" id="PS50837">
    <property type="entry name" value="NACHT"/>
    <property type="match status" value="1"/>
</dbReference>
<dbReference type="Proteomes" id="UP000578449">
    <property type="component" value="Unassembled WGS sequence"/>
</dbReference>
<proteinExistence type="predicted"/>
<evidence type="ECO:0000256" key="1">
    <source>
        <dbReference type="ARBA" id="ARBA00022741"/>
    </source>
</evidence>
<dbReference type="PANTHER" id="PTHR46844:SF1">
    <property type="entry name" value="SLR5058 PROTEIN"/>
    <property type="match status" value="1"/>
</dbReference>
<evidence type="ECO:0000259" key="3">
    <source>
        <dbReference type="PROSITE" id="PS50837"/>
    </source>
</evidence>
<evidence type="ECO:0000313" key="4">
    <source>
        <dbReference type="EMBL" id="MBB5134253.1"/>
    </source>
</evidence>
<comment type="caution">
    <text evidence="4">The sequence shown here is derived from an EMBL/GenBank/DDBJ whole genome shotgun (WGS) entry which is preliminary data.</text>
</comment>
<dbReference type="Pfam" id="PF05729">
    <property type="entry name" value="NACHT"/>
    <property type="match status" value="1"/>
</dbReference>
<organism evidence="4 5">
    <name type="scientific">Thermocatellispora tengchongensis</name>
    <dbReference type="NCBI Taxonomy" id="1073253"/>
    <lineage>
        <taxon>Bacteria</taxon>
        <taxon>Bacillati</taxon>
        <taxon>Actinomycetota</taxon>
        <taxon>Actinomycetes</taxon>
        <taxon>Streptosporangiales</taxon>
        <taxon>Streptosporangiaceae</taxon>
        <taxon>Thermocatellispora</taxon>
    </lineage>
</organism>
<dbReference type="SUPFAM" id="SSF52058">
    <property type="entry name" value="L domain-like"/>
    <property type="match status" value="1"/>
</dbReference>
<protein>
    <recommendedName>
        <fullName evidence="3">NACHT domain-containing protein</fullName>
    </recommendedName>
</protein>
<dbReference type="AlphaFoldDB" id="A0A840P8K9"/>
<dbReference type="Pfam" id="PF22733">
    <property type="entry name" value="NNH1"/>
    <property type="match status" value="1"/>
</dbReference>
<dbReference type="InterPro" id="IPR027417">
    <property type="entry name" value="P-loop_NTPase"/>
</dbReference>
<dbReference type="InterPro" id="IPR032675">
    <property type="entry name" value="LRR_dom_sf"/>
</dbReference>
<gene>
    <name evidence="4" type="ORF">HNP84_003985</name>
</gene>
<dbReference type="EMBL" id="JACHGN010000008">
    <property type="protein sequence ID" value="MBB5134253.1"/>
    <property type="molecule type" value="Genomic_DNA"/>
</dbReference>
<dbReference type="InterPro" id="IPR007111">
    <property type="entry name" value="NACHT_NTPase"/>
</dbReference>
<dbReference type="RefSeq" id="WP_185051186.1">
    <property type="nucleotide sequence ID" value="NZ_BAABIX010000040.1"/>
</dbReference>
<dbReference type="Gene3D" id="3.40.50.300">
    <property type="entry name" value="P-loop containing nucleotide triphosphate hydrolases"/>
    <property type="match status" value="1"/>
</dbReference>
<sequence length="1082" mass="118904">MTGVETAVVAAGRAVAERAVREWLAVRSSRTERESDLSELIRANFRDRMAPRKFANQVNGIALAVEDRLRPLVEHEYGGLDEDARAAVLAEVTDALRRADFSDAALFEADGDPGALAERVLRRLPPPRLGEAEDRLYAALLAESVECVVRMVRQLPQYLPRAASETLSRLSGLSGQMERVLARMPIRTLDAPEGRQDDAAFERRYLDHLSRVLDEVELIGVRVDNFRPVTSLSAAYISLSVTGANPRERPGRLPIASLAEPPEEAGGLRVESALGRSRLTLLRGEAGSGKSTLLRWLAVRAARGGFTGDLQAWHGCVPFLIKLRSHADGRFPPPGRFPHDVAPEVAGLMPRGWVERVLAAGRGLLLVDGVDELVVEHRPAVRHWLAGLLAAYPGMRVVVTSRPTAAEAEWLAHEGFTAALLEPMTPADLAELVRQWHAAVRECPSLPCEPEELEGYQGALLSRLESAPHLRQLATTPLLAAMLCALNLDRRSRLPRSRMGLYEAVLEMLLERRDAERRIPDTVALDREQKVWILRDLAWLLVSTGRSELPKATALKRVAQKLESMTRVSYPPQDVLAHLLRRSGVLREPVPERIDFVHKTIQEYLAAGQIVEDEDVDLVVRNAHFDDWREVAVMTAGHATGRLRRALLAGLLERAGREAARARSLRLLVVSCLETIQEIPADLRDRIEECFRLVIPPVTETEAALLAAAGEETLRRLPDDLSGLRPEHAAMTVRTAWLINGPAALAKLAAHAADGRPNVTSELIASSAFFDTEEYARRVLSRIPRGVSLRVRRFGQLRSLRHLENLTALTVDEEVTVGDLAFLRDLPRLRSLEVLALDTEHVREIGELSELRYLRIGKPRPGPVDCSGLAGLHRLQNLRLNLSVRHDDLSFLDLVPRLTSLGLTLPDGADLGPLARQSELRELRLHGAPQRADLSSMAGMTLLTDLTLSSVTPVGGVSAIADTWPGVMTLTLGGLADLTALTGIGKLWLTELYIARCPRIGHLEDLRGLPHLTRVTLRSIPAADLAPLADLPRLSALVLYDLPGPVDLAPLAGIRELDLYLGGGQQVINEDLLGDSVTVLRM</sequence>